<feature type="region of interest" description="Disordered" evidence="1">
    <location>
        <begin position="1"/>
        <end position="132"/>
    </location>
</feature>
<protein>
    <submittedName>
        <fullName evidence="2">Uncharacterized protein</fullName>
    </submittedName>
</protein>
<feature type="compositionally biased region" description="Basic and acidic residues" evidence="1">
    <location>
        <begin position="37"/>
        <end position="46"/>
    </location>
</feature>
<evidence type="ECO:0000256" key="1">
    <source>
        <dbReference type="SAM" id="MobiDB-lite"/>
    </source>
</evidence>
<proteinExistence type="predicted"/>
<organism evidence="2 3">
    <name type="scientific">Tetraparma gracilis</name>
    <dbReference type="NCBI Taxonomy" id="2962635"/>
    <lineage>
        <taxon>Eukaryota</taxon>
        <taxon>Sar</taxon>
        <taxon>Stramenopiles</taxon>
        <taxon>Ochrophyta</taxon>
        <taxon>Bolidophyceae</taxon>
        <taxon>Parmales</taxon>
        <taxon>Triparmaceae</taxon>
        <taxon>Tetraparma</taxon>
    </lineage>
</organism>
<sequence>MPAPSLPSPIAVRPKTTMSSARSRKATTGKSNAAAVKEAEAKEERRAKRKMQKSQSNPALSVSAPSVPAVDSPPGSREGGGSYRMTSDDPLPRAGVMSSPHPLDKPTLNRTYSTNALTGTIKLEQPRERKLQ</sequence>
<evidence type="ECO:0000313" key="2">
    <source>
        <dbReference type="EMBL" id="GMI23463.1"/>
    </source>
</evidence>
<name>A0ABQ6MCE9_9STRA</name>
<dbReference type="Proteomes" id="UP001165060">
    <property type="component" value="Unassembled WGS sequence"/>
</dbReference>
<comment type="caution">
    <text evidence="2">The sequence shown here is derived from an EMBL/GenBank/DDBJ whole genome shotgun (WGS) entry which is preliminary data.</text>
</comment>
<evidence type="ECO:0000313" key="3">
    <source>
        <dbReference type="Proteomes" id="UP001165060"/>
    </source>
</evidence>
<gene>
    <name evidence="2" type="ORF">TeGR_g9103</name>
</gene>
<feature type="compositionally biased region" description="Low complexity" evidence="1">
    <location>
        <begin position="56"/>
        <end position="74"/>
    </location>
</feature>
<accession>A0ABQ6MCE9</accession>
<feature type="non-terminal residue" evidence="2">
    <location>
        <position position="132"/>
    </location>
</feature>
<feature type="compositionally biased region" description="Polar residues" evidence="1">
    <location>
        <begin position="108"/>
        <end position="118"/>
    </location>
</feature>
<dbReference type="EMBL" id="BRYB01000127">
    <property type="protein sequence ID" value="GMI23463.1"/>
    <property type="molecule type" value="Genomic_DNA"/>
</dbReference>
<keyword evidence="3" id="KW-1185">Reference proteome</keyword>
<reference evidence="2 3" key="1">
    <citation type="journal article" date="2023" name="Commun. Biol.">
        <title>Genome analysis of Parmales, the sister group of diatoms, reveals the evolutionary specialization of diatoms from phago-mixotrophs to photoautotrophs.</title>
        <authorList>
            <person name="Ban H."/>
            <person name="Sato S."/>
            <person name="Yoshikawa S."/>
            <person name="Yamada K."/>
            <person name="Nakamura Y."/>
            <person name="Ichinomiya M."/>
            <person name="Sato N."/>
            <person name="Blanc-Mathieu R."/>
            <person name="Endo H."/>
            <person name="Kuwata A."/>
            <person name="Ogata H."/>
        </authorList>
    </citation>
    <scope>NUCLEOTIDE SEQUENCE [LARGE SCALE GENOMIC DNA]</scope>
</reference>